<dbReference type="Pfam" id="PF02427">
    <property type="entry name" value="PSI_PsaE"/>
    <property type="match status" value="1"/>
</dbReference>
<dbReference type="Gramene" id="A07p00540.2_BraZ1">
    <property type="protein sequence ID" value="A07p00540.2_BraZ1.CDS.1"/>
    <property type="gene ID" value="A07g00540.2_BraZ1"/>
</dbReference>
<accession>A0A8D9HJH2</accession>
<evidence type="ECO:0000256" key="2">
    <source>
        <dbReference type="ARBA" id="ARBA00004525"/>
    </source>
</evidence>
<dbReference type="InterPro" id="IPR003375">
    <property type="entry name" value="PSI_PsaE"/>
</dbReference>
<evidence type="ECO:0000256" key="3">
    <source>
        <dbReference type="ARBA" id="ARBA00007501"/>
    </source>
</evidence>
<keyword evidence="5" id="KW-0603">Photosystem I</keyword>
<dbReference type="GO" id="GO:0009538">
    <property type="term" value="C:photosystem I reaction center"/>
    <property type="evidence" value="ECO:0007669"/>
    <property type="project" value="InterPro"/>
</dbReference>
<reference evidence="8 9" key="1">
    <citation type="submission" date="2021-07" db="EMBL/GenBank/DDBJ databases">
        <authorList>
            <consortium name="Genoscope - CEA"/>
            <person name="William W."/>
        </authorList>
    </citation>
    <scope>NUCLEOTIDE SEQUENCE [LARGE SCALE GENOMIC DNA]</scope>
</reference>
<evidence type="ECO:0000256" key="5">
    <source>
        <dbReference type="ARBA" id="ARBA00022836"/>
    </source>
</evidence>
<evidence type="ECO:0000313" key="8">
    <source>
        <dbReference type="EMBL" id="CAG7900410.1"/>
    </source>
</evidence>
<feature type="region of interest" description="Disordered" evidence="7">
    <location>
        <begin position="1"/>
        <end position="27"/>
    </location>
</feature>
<keyword evidence="4" id="KW-0602">Photosynthesis</keyword>
<dbReference type="GO" id="GO:0009535">
    <property type="term" value="C:chloroplast thylakoid membrane"/>
    <property type="evidence" value="ECO:0007669"/>
    <property type="project" value="UniProtKB-SubCell"/>
</dbReference>
<keyword evidence="6" id="KW-0472">Membrane</keyword>
<evidence type="ECO:0000313" key="9">
    <source>
        <dbReference type="Proteomes" id="UP000694005"/>
    </source>
</evidence>
<comment type="function">
    <text evidence="1">Stabilizes the interaction between PsaC and the PSI core, assists the docking of the ferredoxin to PSI and interacts with ferredoxin-NADP oxidoreductase.</text>
</comment>
<dbReference type="GO" id="GO:0015979">
    <property type="term" value="P:photosynthesis"/>
    <property type="evidence" value="ECO:0007669"/>
    <property type="project" value="UniProtKB-KW"/>
</dbReference>
<sequence length="59" mass="6636">SLVKQSEKQPGDSGLQQPHLRQASPIHKSRYQVVVQFSKVKSANISTNNYALDEIEEVK</sequence>
<evidence type="ECO:0000256" key="1">
    <source>
        <dbReference type="ARBA" id="ARBA00001993"/>
    </source>
</evidence>
<evidence type="ECO:0000256" key="7">
    <source>
        <dbReference type="SAM" id="MobiDB-lite"/>
    </source>
</evidence>
<dbReference type="AlphaFoldDB" id="A0A8D9HJH2"/>
<evidence type="ECO:0000256" key="6">
    <source>
        <dbReference type="ARBA" id="ARBA00023136"/>
    </source>
</evidence>
<protein>
    <submittedName>
        <fullName evidence="8">Uncharacterized protein</fullName>
    </submittedName>
</protein>
<dbReference type="InterPro" id="IPR008990">
    <property type="entry name" value="Elect_transpt_acc-like_dom_sf"/>
</dbReference>
<gene>
    <name evidence="8" type="ORF">BRAPAZ1V2_A07P00540.2</name>
</gene>
<dbReference type="EMBL" id="LS974623">
    <property type="protein sequence ID" value="CAG7900410.1"/>
    <property type="molecule type" value="Genomic_DNA"/>
</dbReference>
<feature type="compositionally biased region" description="Basic and acidic residues" evidence="7">
    <location>
        <begin position="1"/>
        <end position="10"/>
    </location>
</feature>
<evidence type="ECO:0000256" key="4">
    <source>
        <dbReference type="ARBA" id="ARBA00022531"/>
    </source>
</evidence>
<dbReference type="SUPFAM" id="SSF50090">
    <property type="entry name" value="Electron transport accessory proteins"/>
    <property type="match status" value="1"/>
</dbReference>
<name>A0A8D9HJH2_BRACM</name>
<feature type="non-terminal residue" evidence="8">
    <location>
        <position position="1"/>
    </location>
</feature>
<comment type="subcellular location">
    <subcellularLocation>
        <location evidence="2">Plastid</location>
        <location evidence="2">Chloroplast thylakoid membrane</location>
        <topology evidence="2">Peripheral membrane protein</topology>
    </subcellularLocation>
</comment>
<organism evidence="8 9">
    <name type="scientific">Brassica campestris</name>
    <name type="common">Field mustard</name>
    <dbReference type="NCBI Taxonomy" id="3711"/>
    <lineage>
        <taxon>Eukaryota</taxon>
        <taxon>Viridiplantae</taxon>
        <taxon>Streptophyta</taxon>
        <taxon>Embryophyta</taxon>
        <taxon>Tracheophyta</taxon>
        <taxon>Spermatophyta</taxon>
        <taxon>Magnoliopsida</taxon>
        <taxon>eudicotyledons</taxon>
        <taxon>Gunneridae</taxon>
        <taxon>Pentapetalae</taxon>
        <taxon>rosids</taxon>
        <taxon>malvids</taxon>
        <taxon>Brassicales</taxon>
        <taxon>Brassicaceae</taxon>
        <taxon>Brassiceae</taxon>
        <taxon>Brassica</taxon>
    </lineage>
</organism>
<dbReference type="Gene3D" id="2.30.30.50">
    <property type="match status" value="1"/>
</dbReference>
<proteinExistence type="inferred from homology"/>
<dbReference type="Proteomes" id="UP000694005">
    <property type="component" value="Chromosome A07"/>
</dbReference>
<comment type="similarity">
    <text evidence="3">Belongs to the PsaE family.</text>
</comment>